<reference evidence="2 3" key="2">
    <citation type="journal article" date="1995" name="Virology">
        <title>Analysis of 43 kb of the Chlorella virus PBCV-1 330-kb genome: map positions 45 to 88.</title>
        <authorList>
            <person name="Li Y."/>
            <person name="Lu Z."/>
            <person name="Burbank D.E."/>
            <person name="Kutish G.F."/>
            <person name="Rock D.L."/>
            <person name="Van Etten J.L."/>
        </authorList>
    </citation>
    <scope>NUCLEOTIDE SEQUENCE [LARGE SCALE GENOMIC DNA]</scope>
</reference>
<reference evidence="2 3" key="4">
    <citation type="journal article" date="1996" name="Virology">
        <title>Analysis of 76 kb of the chlorella virus PBCV-1 330-kb genome: map positions 182 to 258.</title>
        <authorList>
            <person name="Kutish G.F."/>
            <person name="Li Y."/>
            <person name="Lu Z."/>
            <person name="Furuta M."/>
            <person name="Rock D.L."/>
            <person name="Van Etten J.L."/>
        </authorList>
    </citation>
    <scope>NUCLEOTIDE SEQUENCE [LARGE SCALE GENOMIC DNA]</scope>
</reference>
<dbReference type="EMBL" id="JF411744">
    <property type="protein sequence ID" value="AEI70058.1"/>
    <property type="molecule type" value="Genomic_DNA"/>
</dbReference>
<proteinExistence type="predicted"/>
<name>F8TTZ7_PBCV1</name>
<reference evidence="2 3" key="5">
    <citation type="journal article" date="1997" name="Virology">
        <title>Analysis of 74 kb of DNA located at the right end of the 330-kb chlorella virus PBCV-1 genome.</title>
        <authorList>
            <person name="Li Y."/>
            <person name="Lu Z."/>
            <person name="Sun L."/>
            <person name="Ropp S."/>
            <person name="Kutish G.F."/>
            <person name="Rock D.L."/>
            <person name="Van Etten J.L."/>
        </authorList>
    </citation>
    <scope>NUCLEOTIDE SEQUENCE [LARGE SCALE GENOMIC DNA]</scope>
</reference>
<evidence type="ECO:0000313" key="2">
    <source>
        <dbReference type="EMBL" id="AEI70058.1"/>
    </source>
</evidence>
<evidence type="ECO:0000256" key="1">
    <source>
        <dbReference type="SAM" id="MobiDB-lite"/>
    </source>
</evidence>
<feature type="region of interest" description="Disordered" evidence="1">
    <location>
        <begin position="28"/>
        <end position="48"/>
    </location>
</feature>
<dbReference type="GeneID" id="10971211"/>
<protein>
    <submittedName>
        <fullName evidence="2">Uncharacterized protein</fullName>
    </submittedName>
</protein>
<accession>F8TTZ7</accession>
<reference evidence="2 3" key="3">
    <citation type="journal article" date="1996" name="Virology">
        <title>Analysis of 94 kb of the chlorella virus PBCV-1 330-kb genome: map positions 88 to 182.</title>
        <authorList>
            <person name="Lu Z."/>
            <person name="Li Y."/>
            <person name="Que Q."/>
            <person name="Kutish G.F."/>
            <person name="Rock D.L."/>
            <person name="Van Etten J.L."/>
        </authorList>
    </citation>
    <scope>NUCLEOTIDE SEQUENCE [LARGE SCALE GENOMIC DNA]</scope>
</reference>
<evidence type="ECO:0000313" key="3">
    <source>
        <dbReference type="Proteomes" id="UP000000862"/>
    </source>
</evidence>
<dbReference type="Proteomes" id="UP000000862">
    <property type="component" value="Segment"/>
</dbReference>
<organismHost>
    <name type="scientific">Chlorella</name>
    <dbReference type="NCBI Taxonomy" id="3071"/>
</organismHost>
<keyword evidence="3" id="KW-1185">Reference proteome</keyword>
<reference evidence="2 3" key="7">
    <citation type="journal article" date="2000" name="Virology">
        <title>Characterization of a beta-1,3-glucanase encoded by chlorella virus PBCV-1.</title>
        <authorList>
            <person name="Sun L."/>
            <person name="Gurnon J.R."/>
            <person name="Adams B.J."/>
            <person name="Graves M.V."/>
            <person name="Van Etten J.L."/>
        </authorList>
    </citation>
    <scope>NUCLEOTIDE SEQUENCE [LARGE SCALE GENOMIC DNA]</scope>
</reference>
<gene>
    <name evidence="2" type="primary">a213aL</name>
</gene>
<reference evidence="2 3" key="1">
    <citation type="journal article" date="1995" name="Virology">
        <title>Analysis of 45 kb of DNA located at the left end of the chlorella virus PBCV-1 genome.</title>
        <authorList>
            <person name="Lu Z."/>
            <person name="Li Y."/>
            <person name="Zhang Y."/>
            <person name="Kutish G.F."/>
            <person name="Rock D.L."/>
            <person name="Van Etten J.L."/>
        </authorList>
    </citation>
    <scope>NUCLEOTIDE SEQUENCE [LARGE SCALE GENOMIC DNA]</scope>
</reference>
<sequence>MLNGWLRCLRIVYLLARPRCLCLSRRSKKRSLGGKRDGKPKTPRGIIE</sequence>
<reference evidence="2 3" key="8">
    <citation type="journal article" date="2010" name="J. Virol.">
        <title>Microarray analysis of Paramecium bursaria chlorella virus 1 transcription.</title>
        <authorList>
            <person name="Yanai-Balser G.M."/>
            <person name="Duncan G.A."/>
            <person name="Eudy J.D."/>
            <person name="Wang D."/>
            <person name="Li X."/>
            <person name="Agarkova I.V."/>
            <person name="Dunigan D.D."/>
            <person name="Van Etten J.L."/>
        </authorList>
    </citation>
    <scope>NUCLEOTIDE SEQUENCE [LARGE SCALE GENOMIC DNA]</scope>
</reference>
<dbReference type="RefSeq" id="YP_004678913.1">
    <property type="nucleotide sequence ID" value="NC_000852.5"/>
</dbReference>
<reference evidence="2 3" key="6">
    <citation type="journal article" date="1999" name="Virology">
        <title>Chlorella virus PBCV-1 encodes a functional homospermidine synthase.</title>
        <authorList>
            <person name="Kaiser A."/>
            <person name="Vollmert M."/>
            <person name="Tholl D."/>
            <person name="Graves M.V."/>
            <person name="Gurnon J.R."/>
            <person name="Xing W."/>
            <person name="Lisec A.D."/>
            <person name="Nickerson K.W."/>
            <person name="Van Etten J.L."/>
        </authorList>
    </citation>
    <scope>NUCLEOTIDE SEQUENCE [LARGE SCALE GENOMIC DNA]</scope>
</reference>
<dbReference type="KEGG" id="vg:10971211"/>
<organism evidence="2 3">
    <name type="scientific">Paramecium bursaria Chlorella virus 1</name>
    <name type="common">PBCV-1</name>
    <dbReference type="NCBI Taxonomy" id="10506"/>
    <lineage>
        <taxon>Viruses</taxon>
        <taxon>Varidnaviria</taxon>
        <taxon>Bamfordvirae</taxon>
        <taxon>Nucleocytoviricota</taxon>
        <taxon>Megaviricetes</taxon>
        <taxon>Algavirales</taxon>
        <taxon>Phycodnaviridae</taxon>
        <taxon>Chlorovirus</taxon>
        <taxon>Chlorovirus vanettense</taxon>
    </lineage>
</organism>